<dbReference type="SUPFAM" id="SSF101874">
    <property type="entry name" value="YceI-like"/>
    <property type="match status" value="1"/>
</dbReference>
<feature type="chain" id="PRO_5011478319" evidence="1">
    <location>
        <begin position="26"/>
        <end position="178"/>
    </location>
</feature>
<dbReference type="InterPro" id="IPR036761">
    <property type="entry name" value="TTHA0802/YceI-like_sf"/>
</dbReference>
<keyword evidence="1" id="KW-0732">Signal</keyword>
<dbReference type="RefSeq" id="WP_089860745.1">
    <property type="nucleotide sequence ID" value="NZ_FNDW01000012.1"/>
</dbReference>
<dbReference type="EMBL" id="FNDW01000012">
    <property type="protein sequence ID" value="SDI72238.1"/>
    <property type="molecule type" value="Genomic_DNA"/>
</dbReference>
<reference evidence="4" key="1">
    <citation type="submission" date="2016-10" db="EMBL/GenBank/DDBJ databases">
        <authorList>
            <person name="Varghese N."/>
            <person name="Submissions S."/>
        </authorList>
    </citation>
    <scope>NUCLEOTIDE SEQUENCE [LARGE SCALE GENOMIC DNA]</scope>
    <source>
        <strain evidence="4">DSM 17071</strain>
    </source>
</reference>
<name>A0A1G8MW27_9FLAO</name>
<gene>
    <name evidence="3" type="ORF">SAMN05421846_11293</name>
</gene>
<dbReference type="PANTHER" id="PTHR34406">
    <property type="entry name" value="PROTEIN YCEI"/>
    <property type="match status" value="1"/>
</dbReference>
<dbReference type="AlphaFoldDB" id="A0A1G8MW27"/>
<dbReference type="PANTHER" id="PTHR34406:SF1">
    <property type="entry name" value="PROTEIN YCEI"/>
    <property type="match status" value="1"/>
</dbReference>
<dbReference type="OrthoDB" id="9794147at2"/>
<evidence type="ECO:0000259" key="2">
    <source>
        <dbReference type="SMART" id="SM00867"/>
    </source>
</evidence>
<sequence length="178" mass="19215">MKTLRIFLNATILCGTLFFYQNAEAQKINQKTTTILVNGTSPLHDWEMNSSAATFTGTVNGNSISNATFTMPVKNLKSKKGTTMDNKAYEALKAAQYPTISFTASSINMGKSNVTGKLTIAGVSKNVSFPVNVAKNENTYTIYGTETVKLSDFGMSRPGFMGIKTGDDVTIKVNIVAQ</sequence>
<feature type="signal peptide" evidence="1">
    <location>
        <begin position="1"/>
        <end position="25"/>
    </location>
</feature>
<evidence type="ECO:0000256" key="1">
    <source>
        <dbReference type="SAM" id="SignalP"/>
    </source>
</evidence>
<feature type="domain" description="Lipid/polyisoprenoid-binding YceI-like" evidence="2">
    <location>
        <begin position="33"/>
        <end position="178"/>
    </location>
</feature>
<dbReference type="STRING" id="311334.SAMN05421846_11293"/>
<dbReference type="InterPro" id="IPR007372">
    <property type="entry name" value="Lipid/polyisoprenoid-bd_YceI"/>
</dbReference>
<evidence type="ECO:0000313" key="3">
    <source>
        <dbReference type="EMBL" id="SDI72238.1"/>
    </source>
</evidence>
<protein>
    <submittedName>
        <fullName evidence="3">Polyisoprenoid-binding protein YceI</fullName>
    </submittedName>
</protein>
<accession>A0A1G8MW27</accession>
<proteinExistence type="predicted"/>
<evidence type="ECO:0000313" key="4">
    <source>
        <dbReference type="Proteomes" id="UP000198869"/>
    </source>
</evidence>
<dbReference type="Pfam" id="PF04264">
    <property type="entry name" value="YceI"/>
    <property type="match status" value="1"/>
</dbReference>
<dbReference type="Proteomes" id="UP000198869">
    <property type="component" value="Unassembled WGS sequence"/>
</dbReference>
<dbReference type="SMART" id="SM00867">
    <property type="entry name" value="YceI"/>
    <property type="match status" value="1"/>
</dbReference>
<keyword evidence="4" id="KW-1185">Reference proteome</keyword>
<organism evidence="3 4">
    <name type="scientific">Chryseobacterium taeanense</name>
    <dbReference type="NCBI Taxonomy" id="311334"/>
    <lineage>
        <taxon>Bacteria</taxon>
        <taxon>Pseudomonadati</taxon>
        <taxon>Bacteroidota</taxon>
        <taxon>Flavobacteriia</taxon>
        <taxon>Flavobacteriales</taxon>
        <taxon>Weeksellaceae</taxon>
        <taxon>Chryseobacterium group</taxon>
        <taxon>Chryseobacterium</taxon>
    </lineage>
</organism>
<dbReference type="Gene3D" id="2.40.128.110">
    <property type="entry name" value="Lipid/polyisoprenoid-binding, YceI-like"/>
    <property type="match status" value="1"/>
</dbReference>